<feature type="compositionally biased region" description="Basic and acidic residues" evidence="1">
    <location>
        <begin position="155"/>
        <end position="165"/>
    </location>
</feature>
<feature type="region of interest" description="Disordered" evidence="1">
    <location>
        <begin position="110"/>
        <end position="165"/>
    </location>
</feature>
<sequence length="165" mass="18561">MNHIENKGANRLQADTSRGNEGGDGGDWQQEKCRFSTGLCGEKSIRSRIYKFDKHTREFARMGNSLSTSAAVPVSYSARGWNLLAMRAKKDMLRDNSRCKSSRRYCGRHDDELREAISKPRQEDSEDKQVSGASIMFPTSGNTNRLSRKKIPGARKREYESPGPG</sequence>
<gene>
    <name evidence="2" type="ORF">B0H17DRAFT_1137715</name>
</gene>
<dbReference type="AlphaFoldDB" id="A0AAD7GEK4"/>
<dbReference type="EMBL" id="JARKIE010000107">
    <property type="protein sequence ID" value="KAJ7683592.1"/>
    <property type="molecule type" value="Genomic_DNA"/>
</dbReference>
<evidence type="ECO:0000256" key="1">
    <source>
        <dbReference type="SAM" id="MobiDB-lite"/>
    </source>
</evidence>
<evidence type="ECO:0000313" key="2">
    <source>
        <dbReference type="EMBL" id="KAJ7683592.1"/>
    </source>
</evidence>
<evidence type="ECO:0000313" key="3">
    <source>
        <dbReference type="Proteomes" id="UP001221757"/>
    </source>
</evidence>
<proteinExistence type="predicted"/>
<protein>
    <submittedName>
        <fullName evidence="2">Uncharacterized protein</fullName>
    </submittedName>
</protein>
<accession>A0AAD7GEK4</accession>
<comment type="caution">
    <text evidence="2">The sequence shown here is derived from an EMBL/GenBank/DDBJ whole genome shotgun (WGS) entry which is preliminary data.</text>
</comment>
<organism evidence="2 3">
    <name type="scientific">Mycena rosella</name>
    <name type="common">Pink bonnet</name>
    <name type="synonym">Agaricus rosellus</name>
    <dbReference type="NCBI Taxonomy" id="1033263"/>
    <lineage>
        <taxon>Eukaryota</taxon>
        <taxon>Fungi</taxon>
        <taxon>Dikarya</taxon>
        <taxon>Basidiomycota</taxon>
        <taxon>Agaricomycotina</taxon>
        <taxon>Agaricomycetes</taxon>
        <taxon>Agaricomycetidae</taxon>
        <taxon>Agaricales</taxon>
        <taxon>Marasmiineae</taxon>
        <taxon>Mycenaceae</taxon>
        <taxon>Mycena</taxon>
    </lineage>
</organism>
<name>A0AAD7GEK4_MYCRO</name>
<keyword evidence="3" id="KW-1185">Reference proteome</keyword>
<feature type="region of interest" description="Disordered" evidence="1">
    <location>
        <begin position="1"/>
        <end position="29"/>
    </location>
</feature>
<dbReference type="Proteomes" id="UP001221757">
    <property type="component" value="Unassembled WGS sequence"/>
</dbReference>
<reference evidence="2" key="1">
    <citation type="submission" date="2023-03" db="EMBL/GenBank/DDBJ databases">
        <title>Massive genome expansion in bonnet fungi (Mycena s.s.) driven by repeated elements and novel gene families across ecological guilds.</title>
        <authorList>
            <consortium name="Lawrence Berkeley National Laboratory"/>
            <person name="Harder C.B."/>
            <person name="Miyauchi S."/>
            <person name="Viragh M."/>
            <person name="Kuo A."/>
            <person name="Thoen E."/>
            <person name="Andreopoulos B."/>
            <person name="Lu D."/>
            <person name="Skrede I."/>
            <person name="Drula E."/>
            <person name="Henrissat B."/>
            <person name="Morin E."/>
            <person name="Kohler A."/>
            <person name="Barry K."/>
            <person name="LaButti K."/>
            <person name="Morin E."/>
            <person name="Salamov A."/>
            <person name="Lipzen A."/>
            <person name="Mereny Z."/>
            <person name="Hegedus B."/>
            <person name="Baldrian P."/>
            <person name="Stursova M."/>
            <person name="Weitz H."/>
            <person name="Taylor A."/>
            <person name="Grigoriev I.V."/>
            <person name="Nagy L.G."/>
            <person name="Martin F."/>
            <person name="Kauserud H."/>
        </authorList>
    </citation>
    <scope>NUCLEOTIDE SEQUENCE</scope>
    <source>
        <strain evidence="2">CBHHK067</strain>
    </source>
</reference>
<feature type="compositionally biased region" description="Basic and acidic residues" evidence="1">
    <location>
        <begin position="110"/>
        <end position="129"/>
    </location>
</feature>